<accession>A0ACB8RTD4</accession>
<dbReference type="Proteomes" id="UP000814033">
    <property type="component" value="Unassembled WGS sequence"/>
</dbReference>
<dbReference type="EMBL" id="MU275907">
    <property type="protein sequence ID" value="KAI0047315.1"/>
    <property type="molecule type" value="Genomic_DNA"/>
</dbReference>
<protein>
    <submittedName>
        <fullName evidence="1">Gpi16 subunit, GPI transamidase component</fullName>
    </submittedName>
</protein>
<reference evidence="1" key="1">
    <citation type="submission" date="2021-02" db="EMBL/GenBank/DDBJ databases">
        <authorList>
            <consortium name="DOE Joint Genome Institute"/>
            <person name="Ahrendt S."/>
            <person name="Looney B.P."/>
            <person name="Miyauchi S."/>
            <person name="Morin E."/>
            <person name="Drula E."/>
            <person name="Courty P.E."/>
            <person name="Chicoki N."/>
            <person name="Fauchery L."/>
            <person name="Kohler A."/>
            <person name="Kuo A."/>
            <person name="Labutti K."/>
            <person name="Pangilinan J."/>
            <person name="Lipzen A."/>
            <person name="Riley R."/>
            <person name="Andreopoulos W."/>
            <person name="He G."/>
            <person name="Johnson J."/>
            <person name="Barry K.W."/>
            <person name="Grigoriev I.V."/>
            <person name="Nagy L."/>
            <person name="Hibbett D."/>
            <person name="Henrissat B."/>
            <person name="Matheny P.B."/>
            <person name="Labbe J."/>
            <person name="Martin F."/>
        </authorList>
    </citation>
    <scope>NUCLEOTIDE SEQUENCE</scope>
    <source>
        <strain evidence="1">FP105234-sp</strain>
    </source>
</reference>
<gene>
    <name evidence="1" type="ORF">FA95DRAFT_1492665</name>
</gene>
<proteinExistence type="predicted"/>
<keyword evidence="2" id="KW-1185">Reference proteome</keyword>
<reference evidence="1" key="2">
    <citation type="journal article" date="2022" name="New Phytol.">
        <title>Evolutionary transition to the ectomycorrhizal habit in the genomes of a hyperdiverse lineage of mushroom-forming fungi.</title>
        <authorList>
            <person name="Looney B."/>
            <person name="Miyauchi S."/>
            <person name="Morin E."/>
            <person name="Drula E."/>
            <person name="Courty P.E."/>
            <person name="Kohler A."/>
            <person name="Kuo A."/>
            <person name="LaButti K."/>
            <person name="Pangilinan J."/>
            <person name="Lipzen A."/>
            <person name="Riley R."/>
            <person name="Andreopoulos W."/>
            <person name="He G."/>
            <person name="Johnson J."/>
            <person name="Nolan M."/>
            <person name="Tritt A."/>
            <person name="Barry K.W."/>
            <person name="Grigoriev I.V."/>
            <person name="Nagy L.G."/>
            <person name="Hibbett D."/>
            <person name="Henrissat B."/>
            <person name="Matheny P.B."/>
            <person name="Labbe J."/>
            <person name="Martin F.M."/>
        </authorList>
    </citation>
    <scope>NUCLEOTIDE SEQUENCE</scope>
    <source>
        <strain evidence="1">FP105234-sp</strain>
    </source>
</reference>
<sequence length="535" mass="59570">MQWLFLFSIALATCSASWAAHIDEEYNEELVLRALPNGKLAARFAFSTLLKGTTPRPPTKLSSDDASQHYTLFPLALGQLLREYAVTELHLTLNAGKWDYDSWGYPDEPGVGTGAELWTWMGDGAPTSIDERWKAIQNAFAGLFCASLGGMDTQRTTSPTRAFPPTGAMPHNARLRHATLPAENVCTENLTPFLKLLPCPAHAGIAALLAPHRVFDADWHGLGVHVRWRAGVGVELVLTVQAVMDPVRTSVEGKRDWSLRSLFDRTVPRACPVASSSHIKVFPPSSAVALALTPEPFWKGAAEAVYEVSQDTSDLDIAMRWPEEAKFTHPDRNLSSLSDFSVRRTLQGTTQTHGRLTVVLRNNRQTEIQTLYLETMPWHVEFYLHTLTVTCLGGKPCDHLFSNMTYIPPVPHAKPALLQAVLTLPPLATVRLSMNVRKSFLRYTEHPPDAQRGWELPPAVFIPVDSAARRMYTSPLLVDLPTPDFSMPYNVIIMSCTLIALLFGSLFNLFTRRFVVVKVYEDVARTVDVDDTKRK</sequence>
<evidence type="ECO:0000313" key="2">
    <source>
        <dbReference type="Proteomes" id="UP000814033"/>
    </source>
</evidence>
<evidence type="ECO:0000313" key="1">
    <source>
        <dbReference type="EMBL" id="KAI0047315.1"/>
    </source>
</evidence>
<comment type="caution">
    <text evidence="1">The sequence shown here is derived from an EMBL/GenBank/DDBJ whole genome shotgun (WGS) entry which is preliminary data.</text>
</comment>
<organism evidence="1 2">
    <name type="scientific">Auriscalpium vulgare</name>
    <dbReference type="NCBI Taxonomy" id="40419"/>
    <lineage>
        <taxon>Eukaryota</taxon>
        <taxon>Fungi</taxon>
        <taxon>Dikarya</taxon>
        <taxon>Basidiomycota</taxon>
        <taxon>Agaricomycotina</taxon>
        <taxon>Agaricomycetes</taxon>
        <taxon>Russulales</taxon>
        <taxon>Auriscalpiaceae</taxon>
        <taxon>Auriscalpium</taxon>
    </lineage>
</organism>
<name>A0ACB8RTD4_9AGAM</name>